<reference evidence="2" key="1">
    <citation type="submission" date="2016-10" db="EMBL/GenBank/DDBJ databases">
        <authorList>
            <person name="Varghese N."/>
            <person name="Submissions S."/>
        </authorList>
    </citation>
    <scope>NUCLEOTIDE SEQUENCE [LARGE SCALE GENOMIC DNA]</scope>
    <source>
        <strain evidence="2">LMG 24016</strain>
    </source>
</reference>
<protein>
    <recommendedName>
        <fullName evidence="3">Phage shock protein B</fullName>
    </recommendedName>
</protein>
<evidence type="ECO:0000313" key="2">
    <source>
        <dbReference type="Proteomes" id="UP000243606"/>
    </source>
</evidence>
<accession>A0A1I3FNT9</accession>
<dbReference type="AlphaFoldDB" id="A0A1I3FNT9"/>
<dbReference type="EMBL" id="FOQL01000001">
    <property type="protein sequence ID" value="SFI12772.1"/>
    <property type="molecule type" value="Genomic_DNA"/>
</dbReference>
<dbReference type="STRING" id="425504.SAMN05216206_1550"/>
<dbReference type="OrthoDB" id="6930169at2"/>
<organism evidence="1 2">
    <name type="scientific">Pseudomonas guineae</name>
    <dbReference type="NCBI Taxonomy" id="425504"/>
    <lineage>
        <taxon>Bacteria</taxon>
        <taxon>Pseudomonadati</taxon>
        <taxon>Pseudomonadota</taxon>
        <taxon>Gammaproteobacteria</taxon>
        <taxon>Pseudomonadales</taxon>
        <taxon>Pseudomonadaceae</taxon>
        <taxon>Pseudomonas</taxon>
    </lineage>
</organism>
<evidence type="ECO:0008006" key="3">
    <source>
        <dbReference type="Google" id="ProtNLM"/>
    </source>
</evidence>
<name>A0A1I3FNT9_9PSED</name>
<sequence>MNTLTMIVLAAVVLAACALALWSWHNQRRLEKLDERINRQSELIEQLDSVLENPQLSEAQQRAQSEALLAKLQATRKAE</sequence>
<proteinExistence type="predicted"/>
<keyword evidence="2" id="KW-1185">Reference proteome</keyword>
<dbReference type="RefSeq" id="WP_090241051.1">
    <property type="nucleotide sequence ID" value="NZ_CAXBNE010000019.1"/>
</dbReference>
<evidence type="ECO:0000313" key="1">
    <source>
        <dbReference type="EMBL" id="SFI12772.1"/>
    </source>
</evidence>
<gene>
    <name evidence="1" type="ORF">SAMN05216206_1550</name>
</gene>
<dbReference type="Proteomes" id="UP000243606">
    <property type="component" value="Unassembled WGS sequence"/>
</dbReference>